<dbReference type="RefSeq" id="WP_120761539.1">
    <property type="nucleotide sequence ID" value="NZ_CP032630.1"/>
</dbReference>
<name>A0A387B605_9MICO</name>
<accession>A0A387B605</accession>
<dbReference type="Proteomes" id="UP000278886">
    <property type="component" value="Chromosome"/>
</dbReference>
<sequence>MANLTTLAFRIDVDGTITELHLEGDWRDKAQQIREAIGGGIERISGFLPSADAYVHNAGPYVKGMRLNPYASAIYLDGAGEIYGPVVVVPHQRVTEATDESPWVLVPLPN</sequence>
<dbReference type="EMBL" id="CP032630">
    <property type="protein sequence ID" value="AYF97188.1"/>
    <property type="molecule type" value="Genomic_DNA"/>
</dbReference>
<dbReference type="AlphaFoldDB" id="A0A387B605"/>
<keyword evidence="2" id="KW-1185">Reference proteome</keyword>
<organism evidence="1 2">
    <name type="scientific">Protaetiibacter intestinalis</name>
    <dbReference type="NCBI Taxonomy" id="2419774"/>
    <lineage>
        <taxon>Bacteria</taxon>
        <taxon>Bacillati</taxon>
        <taxon>Actinomycetota</taxon>
        <taxon>Actinomycetes</taxon>
        <taxon>Micrococcales</taxon>
        <taxon>Microbacteriaceae</taxon>
        <taxon>Protaetiibacter</taxon>
    </lineage>
</organism>
<reference evidence="2" key="1">
    <citation type="submission" date="2018-09" db="EMBL/GenBank/DDBJ databases">
        <title>Genome sequencing of strain 2DFWR-13.</title>
        <authorList>
            <person name="Heo J."/>
            <person name="Kim S.-J."/>
            <person name="Kwon S.-W."/>
        </authorList>
    </citation>
    <scope>NUCLEOTIDE SEQUENCE [LARGE SCALE GENOMIC DNA]</scope>
    <source>
        <strain evidence="2">2DFWR-13</strain>
    </source>
</reference>
<proteinExistence type="predicted"/>
<gene>
    <name evidence="1" type="ORF">D7I47_02280</name>
</gene>
<dbReference type="KEGG" id="lyd:D7I47_02280"/>
<evidence type="ECO:0000313" key="1">
    <source>
        <dbReference type="EMBL" id="AYF97188.1"/>
    </source>
</evidence>
<protein>
    <submittedName>
        <fullName evidence="1">Uncharacterized protein</fullName>
    </submittedName>
</protein>
<evidence type="ECO:0000313" key="2">
    <source>
        <dbReference type="Proteomes" id="UP000278886"/>
    </source>
</evidence>